<protein>
    <submittedName>
        <fullName evidence="2 3">Uncharacterized protein LOC101857969</fullName>
    </submittedName>
</protein>
<dbReference type="PANTHER" id="PTHR39369:SF6">
    <property type="entry name" value="LIN-24 (TWENTY-FOUR) LIKE"/>
    <property type="match status" value="1"/>
</dbReference>
<dbReference type="SUPFAM" id="SSF56973">
    <property type="entry name" value="Aerolisin/ETX pore-forming domain"/>
    <property type="match status" value="1"/>
</dbReference>
<dbReference type="Pfam" id="PF03318">
    <property type="entry name" value="ETX_MTX2"/>
    <property type="match status" value="1"/>
</dbReference>
<keyword evidence="1" id="KW-1185">Reference proteome</keyword>
<dbReference type="RefSeq" id="XP_035827346.1">
    <property type="nucleotide sequence ID" value="XM_035971453.1"/>
</dbReference>
<dbReference type="GeneID" id="101857969"/>
<organism evidence="1 3">
    <name type="scientific">Aplysia californica</name>
    <name type="common">California sea hare</name>
    <dbReference type="NCBI Taxonomy" id="6500"/>
    <lineage>
        <taxon>Eukaryota</taxon>
        <taxon>Metazoa</taxon>
        <taxon>Spiralia</taxon>
        <taxon>Lophotrochozoa</taxon>
        <taxon>Mollusca</taxon>
        <taxon>Gastropoda</taxon>
        <taxon>Heterobranchia</taxon>
        <taxon>Euthyneura</taxon>
        <taxon>Tectipleura</taxon>
        <taxon>Aplysiida</taxon>
        <taxon>Aplysioidea</taxon>
        <taxon>Aplysiidae</taxon>
        <taxon>Aplysia</taxon>
    </lineage>
</organism>
<dbReference type="RefSeq" id="XP_005104905.1">
    <property type="nucleotide sequence ID" value="XM_005104848.3"/>
</dbReference>
<dbReference type="InterPro" id="IPR004991">
    <property type="entry name" value="Aerolysin-like"/>
</dbReference>
<name>A0ABM1VY53_APLCA</name>
<evidence type="ECO:0000313" key="2">
    <source>
        <dbReference type="RefSeq" id="XP_005104905.1"/>
    </source>
</evidence>
<proteinExistence type="predicted"/>
<dbReference type="PANTHER" id="PTHR39369">
    <property type="entry name" value="LIN-24 (TWENTY-FOUR) LIKE"/>
    <property type="match status" value="1"/>
</dbReference>
<reference evidence="2 3" key="1">
    <citation type="submission" date="2025-05" db="UniProtKB">
        <authorList>
            <consortium name="RefSeq"/>
        </authorList>
    </citation>
    <scope>IDENTIFICATION</scope>
</reference>
<dbReference type="Proteomes" id="UP000694888">
    <property type="component" value="Unplaced"/>
</dbReference>
<dbReference type="CDD" id="cd20237">
    <property type="entry name" value="PFM_LIN24-like"/>
    <property type="match status" value="1"/>
</dbReference>
<gene>
    <name evidence="2 3" type="primary">LOC101857969</name>
</gene>
<evidence type="ECO:0000313" key="3">
    <source>
        <dbReference type="RefSeq" id="XP_035827346.1"/>
    </source>
</evidence>
<accession>A0ABM1VY53</accession>
<evidence type="ECO:0000313" key="1">
    <source>
        <dbReference type="Proteomes" id="UP000694888"/>
    </source>
</evidence>
<sequence length="256" mass="29389">MASDLLDLEQLVKDFAEDFLDSDQKKHADLKTPEINWDHMNVHYGETTYDKSRDRPKPQAHVLFSAKFSNSTPKPQTYALRTERRTRSVCSITFLRTFTFGASVQIKLTPPNPVIEANTGFKSEVSKHKGTSQTFEQELSWTVDNSILVPPGYETKAELVIKENDYNGDFEELVTFEGRVMVTYEHKKTREHITTISENVRKLFDSRLGFKKDELGRPTFRVKGTCKCRFGMEQDVKLTETPMADPEPEDVPDTVQ</sequence>
<dbReference type="Gene3D" id="2.170.15.10">
    <property type="entry name" value="Proaerolysin, chain A, domain 3"/>
    <property type="match status" value="1"/>
</dbReference>